<dbReference type="RefSeq" id="XP_005820698.1">
    <property type="nucleotide sequence ID" value="XM_005820641.1"/>
</dbReference>
<evidence type="ECO:0000313" key="4">
    <source>
        <dbReference type="Proteomes" id="UP000011087"/>
    </source>
</evidence>
<feature type="compositionally biased region" description="Polar residues" evidence="1">
    <location>
        <begin position="393"/>
        <end position="411"/>
    </location>
</feature>
<evidence type="ECO:0000256" key="1">
    <source>
        <dbReference type="SAM" id="MobiDB-lite"/>
    </source>
</evidence>
<organism evidence="2">
    <name type="scientific">Guillardia theta (strain CCMP2712)</name>
    <name type="common">Cryptophyte</name>
    <dbReference type="NCBI Taxonomy" id="905079"/>
    <lineage>
        <taxon>Eukaryota</taxon>
        <taxon>Cryptophyceae</taxon>
        <taxon>Pyrenomonadales</taxon>
        <taxon>Geminigeraceae</taxon>
        <taxon>Guillardia</taxon>
    </lineage>
</organism>
<dbReference type="EnsemblProtists" id="EKX33718">
    <property type="protein sequence ID" value="EKX33718"/>
    <property type="gene ID" value="GUITHDRAFT_120108"/>
</dbReference>
<dbReference type="PaxDb" id="55529-EKX33718"/>
<protein>
    <submittedName>
        <fullName evidence="2 3">Uncharacterized protein</fullName>
    </submittedName>
</protein>
<keyword evidence="4" id="KW-1185">Reference proteome</keyword>
<reference evidence="3" key="3">
    <citation type="submission" date="2016-03" db="UniProtKB">
        <authorList>
            <consortium name="EnsemblProtists"/>
        </authorList>
    </citation>
    <scope>IDENTIFICATION</scope>
</reference>
<reference evidence="2 4" key="1">
    <citation type="journal article" date="2012" name="Nature">
        <title>Algal genomes reveal evolutionary mosaicism and the fate of nucleomorphs.</title>
        <authorList>
            <consortium name="DOE Joint Genome Institute"/>
            <person name="Curtis B.A."/>
            <person name="Tanifuji G."/>
            <person name="Burki F."/>
            <person name="Gruber A."/>
            <person name="Irimia M."/>
            <person name="Maruyama S."/>
            <person name="Arias M.C."/>
            <person name="Ball S.G."/>
            <person name="Gile G.H."/>
            <person name="Hirakawa Y."/>
            <person name="Hopkins J.F."/>
            <person name="Kuo A."/>
            <person name="Rensing S.A."/>
            <person name="Schmutz J."/>
            <person name="Symeonidi A."/>
            <person name="Elias M."/>
            <person name="Eveleigh R.J."/>
            <person name="Herman E.K."/>
            <person name="Klute M.J."/>
            <person name="Nakayama T."/>
            <person name="Obornik M."/>
            <person name="Reyes-Prieto A."/>
            <person name="Armbrust E.V."/>
            <person name="Aves S.J."/>
            <person name="Beiko R.G."/>
            <person name="Coutinho P."/>
            <person name="Dacks J.B."/>
            <person name="Durnford D.G."/>
            <person name="Fast N.M."/>
            <person name="Green B.R."/>
            <person name="Grisdale C.J."/>
            <person name="Hempel F."/>
            <person name="Henrissat B."/>
            <person name="Hoppner M.P."/>
            <person name="Ishida K."/>
            <person name="Kim E."/>
            <person name="Koreny L."/>
            <person name="Kroth P.G."/>
            <person name="Liu Y."/>
            <person name="Malik S.B."/>
            <person name="Maier U.G."/>
            <person name="McRose D."/>
            <person name="Mock T."/>
            <person name="Neilson J.A."/>
            <person name="Onodera N.T."/>
            <person name="Poole A.M."/>
            <person name="Pritham E.J."/>
            <person name="Richards T.A."/>
            <person name="Rocap G."/>
            <person name="Roy S.W."/>
            <person name="Sarai C."/>
            <person name="Schaack S."/>
            <person name="Shirato S."/>
            <person name="Slamovits C.H."/>
            <person name="Spencer D.F."/>
            <person name="Suzuki S."/>
            <person name="Worden A.Z."/>
            <person name="Zauner S."/>
            <person name="Barry K."/>
            <person name="Bell C."/>
            <person name="Bharti A.K."/>
            <person name="Crow J.A."/>
            <person name="Grimwood J."/>
            <person name="Kramer R."/>
            <person name="Lindquist E."/>
            <person name="Lucas S."/>
            <person name="Salamov A."/>
            <person name="McFadden G.I."/>
            <person name="Lane C.E."/>
            <person name="Keeling P.J."/>
            <person name="Gray M.W."/>
            <person name="Grigoriev I.V."/>
            <person name="Archibald J.M."/>
        </authorList>
    </citation>
    <scope>NUCLEOTIDE SEQUENCE</scope>
    <source>
        <strain evidence="2 4">CCMP2712</strain>
    </source>
</reference>
<dbReference type="KEGG" id="gtt:GUITHDRAFT_120108"/>
<feature type="region of interest" description="Disordered" evidence="1">
    <location>
        <begin position="177"/>
        <end position="201"/>
    </location>
</feature>
<reference evidence="4" key="2">
    <citation type="submission" date="2012-11" db="EMBL/GenBank/DDBJ databases">
        <authorList>
            <person name="Kuo A."/>
            <person name="Curtis B.A."/>
            <person name="Tanifuji G."/>
            <person name="Burki F."/>
            <person name="Gruber A."/>
            <person name="Irimia M."/>
            <person name="Maruyama S."/>
            <person name="Arias M.C."/>
            <person name="Ball S.G."/>
            <person name="Gile G.H."/>
            <person name="Hirakawa Y."/>
            <person name="Hopkins J.F."/>
            <person name="Rensing S.A."/>
            <person name="Schmutz J."/>
            <person name="Symeonidi A."/>
            <person name="Elias M."/>
            <person name="Eveleigh R.J."/>
            <person name="Herman E.K."/>
            <person name="Klute M.J."/>
            <person name="Nakayama T."/>
            <person name="Obornik M."/>
            <person name="Reyes-Prieto A."/>
            <person name="Armbrust E.V."/>
            <person name="Aves S.J."/>
            <person name="Beiko R.G."/>
            <person name="Coutinho P."/>
            <person name="Dacks J.B."/>
            <person name="Durnford D.G."/>
            <person name="Fast N.M."/>
            <person name="Green B.R."/>
            <person name="Grisdale C."/>
            <person name="Hempe F."/>
            <person name="Henrissat B."/>
            <person name="Hoppner M.P."/>
            <person name="Ishida K.-I."/>
            <person name="Kim E."/>
            <person name="Koreny L."/>
            <person name="Kroth P.G."/>
            <person name="Liu Y."/>
            <person name="Malik S.-B."/>
            <person name="Maier U.G."/>
            <person name="McRose D."/>
            <person name="Mock T."/>
            <person name="Neilson J.A."/>
            <person name="Onodera N.T."/>
            <person name="Poole A.M."/>
            <person name="Pritham E.J."/>
            <person name="Richards T.A."/>
            <person name="Rocap G."/>
            <person name="Roy S.W."/>
            <person name="Sarai C."/>
            <person name="Schaack S."/>
            <person name="Shirato S."/>
            <person name="Slamovits C.H."/>
            <person name="Spencer D.F."/>
            <person name="Suzuki S."/>
            <person name="Worden A.Z."/>
            <person name="Zauner S."/>
            <person name="Barry K."/>
            <person name="Bell C."/>
            <person name="Bharti A.K."/>
            <person name="Crow J.A."/>
            <person name="Grimwood J."/>
            <person name="Kramer R."/>
            <person name="Lindquist E."/>
            <person name="Lucas S."/>
            <person name="Salamov A."/>
            <person name="McFadden G.I."/>
            <person name="Lane C.E."/>
            <person name="Keeling P.J."/>
            <person name="Gray M.W."/>
            <person name="Grigoriev I.V."/>
            <person name="Archibald J.M."/>
        </authorList>
    </citation>
    <scope>NUCLEOTIDE SEQUENCE</scope>
    <source>
        <strain evidence="4">CCMP2712</strain>
    </source>
</reference>
<dbReference type="AlphaFoldDB" id="L1IBV6"/>
<evidence type="ECO:0000313" key="3">
    <source>
        <dbReference type="EnsemblProtists" id="EKX33718"/>
    </source>
</evidence>
<evidence type="ECO:0000313" key="2">
    <source>
        <dbReference type="EMBL" id="EKX33718.1"/>
    </source>
</evidence>
<dbReference type="EMBL" id="JH993132">
    <property type="protein sequence ID" value="EKX33718.1"/>
    <property type="molecule type" value="Genomic_DNA"/>
</dbReference>
<proteinExistence type="predicted"/>
<accession>L1IBV6</accession>
<dbReference type="GeneID" id="17290444"/>
<dbReference type="Proteomes" id="UP000011087">
    <property type="component" value="Unassembled WGS sequence"/>
</dbReference>
<sequence length="411" mass="46786">MSASGTPTKTEILKGMKEMRVEVRDAIKEEMKVIEEKMDEKMKVMEGKMDEKMKVMEGKMDEKMKVIEEKMKELDHKFDDFKTVIRDELRTNLGFVAGWMRDVRGPSGGQVTSGSMDFTDAFRIVMQQVANIGQQVQQMGNIGEQVQAAVGEAMRQMVLGGAGHVMMAHGVSNVMADADSNGRLNESESEEGAEVSREGTPERNAVLVSSPGLGDDGNGEIQVGGDDFEWEGWGPGRHMVPLAWRFPLRCRVRNMFMWWNLGQDVIVEGQVRRIRPLKHLSQVPFSADVKDENTRKNVYKAYLVMTMVENICREQGVLQGNEGIMPHNFCQCYRTGFRTLVERAYGDDAWTAMAQRKRYSQYSYITYYKHLVEYRQQVRIEMSLAVEDHQVEANRNSESGQRTYADILQST</sequence>
<feature type="region of interest" description="Disordered" evidence="1">
    <location>
        <begin position="392"/>
        <end position="411"/>
    </location>
</feature>
<dbReference type="HOGENOM" id="CLU_669867_0_0_1"/>
<gene>
    <name evidence="2" type="ORF">GUITHDRAFT_120108</name>
</gene>
<name>L1IBV6_GUITC</name>